<organism evidence="5">
    <name type="scientific">Lygus hesperus</name>
    <name type="common">Western plant bug</name>
    <dbReference type="NCBI Taxonomy" id="30085"/>
    <lineage>
        <taxon>Eukaryota</taxon>
        <taxon>Metazoa</taxon>
        <taxon>Ecdysozoa</taxon>
        <taxon>Arthropoda</taxon>
        <taxon>Hexapoda</taxon>
        <taxon>Insecta</taxon>
        <taxon>Pterygota</taxon>
        <taxon>Neoptera</taxon>
        <taxon>Paraneoptera</taxon>
        <taxon>Hemiptera</taxon>
        <taxon>Heteroptera</taxon>
        <taxon>Panheteroptera</taxon>
        <taxon>Cimicomorpha</taxon>
        <taxon>Miridae</taxon>
        <taxon>Mirini</taxon>
        <taxon>Lygus</taxon>
    </lineage>
</organism>
<dbReference type="FunFam" id="3.40.50.10490:FF:000060">
    <property type="entry name" value="Glucose-6-phosphate isomerase"/>
    <property type="match status" value="1"/>
</dbReference>
<dbReference type="InterPro" id="IPR023096">
    <property type="entry name" value="G6P_Isomerase_C"/>
</dbReference>
<dbReference type="UniPathway" id="UPA00109">
    <property type="reaction ID" value="UER00181"/>
</dbReference>
<reference evidence="5" key="1">
    <citation type="submission" date="2014-09" db="EMBL/GenBank/DDBJ databases">
        <authorList>
            <person name="Magalhaes I.L.F."/>
            <person name="Oliveira U."/>
            <person name="Santos F.R."/>
            <person name="Vidigal T.H.D.A."/>
            <person name="Brescovit A.D."/>
            <person name="Santos A.J."/>
        </authorList>
    </citation>
    <scope>NUCLEOTIDE SEQUENCE</scope>
</reference>
<comment type="pathway">
    <text evidence="4">Carbohydrate degradation; glycolysis; D-glyceraldehyde 3-phosphate and glycerone phosphate from D-glucose: step 2/4.</text>
</comment>
<dbReference type="GO" id="GO:0097367">
    <property type="term" value="F:carbohydrate derivative binding"/>
    <property type="evidence" value="ECO:0007669"/>
    <property type="project" value="InterPro"/>
</dbReference>
<feature type="non-terminal residue" evidence="5">
    <location>
        <position position="287"/>
    </location>
</feature>
<dbReference type="PRINTS" id="PR00662">
    <property type="entry name" value="G6PISOMERASE"/>
</dbReference>
<accession>A0A0K8SJ52</accession>
<dbReference type="GO" id="GO:0051156">
    <property type="term" value="P:glucose 6-phosphate metabolic process"/>
    <property type="evidence" value="ECO:0007669"/>
    <property type="project" value="TreeGrafter"/>
</dbReference>
<dbReference type="Gene3D" id="1.10.1390.10">
    <property type="match status" value="1"/>
</dbReference>
<dbReference type="InterPro" id="IPR035482">
    <property type="entry name" value="SIS_PGI_2"/>
</dbReference>
<dbReference type="InterPro" id="IPR046348">
    <property type="entry name" value="SIS_dom_sf"/>
</dbReference>
<dbReference type="GO" id="GO:0004347">
    <property type="term" value="F:glucose-6-phosphate isomerase activity"/>
    <property type="evidence" value="ECO:0007669"/>
    <property type="project" value="UniProtKB-EC"/>
</dbReference>
<evidence type="ECO:0000313" key="5">
    <source>
        <dbReference type="EMBL" id="JAG52820.1"/>
    </source>
</evidence>
<protein>
    <recommendedName>
        <fullName evidence="4">Glucose-6-phosphate isomerase</fullName>
        <ecNumber evidence="4">5.3.1.9</ecNumber>
    </recommendedName>
</protein>
<keyword evidence="2 4" id="KW-0324">Glycolysis</keyword>
<sequence length="287" mass="32604">MDSHFKLEPFDKNAPIILAMIGIWYTNFYNAETQVILPYDQYLRRFPAYVQFLDMKSNGKSNLGRPYNLANFSTGTVTWGEAGTNGQHSFYQLLHQGTRLAPCDFIIPAISHNPIENNRHHKLLVCNFLAQGEALMKGRSVDEVLKDMKDVPPEGVESLQQHKVFEGNRPSNSIVVQMVTPYTLGLLMAMYEHKAFVQSVVWDVDPFAHPSDDLGKTRADKILPFLEDPRKTKIFDQSTNGLIAFIKRKMEPLTWMDYGMLVYEAAYDPPITEIAKKGELFNLAALA</sequence>
<evidence type="ECO:0000256" key="2">
    <source>
        <dbReference type="ARBA" id="ARBA00023152"/>
    </source>
</evidence>
<dbReference type="SUPFAM" id="SSF53697">
    <property type="entry name" value="SIS domain"/>
    <property type="match status" value="1"/>
</dbReference>
<comment type="catalytic activity">
    <reaction evidence="4">
        <text>alpha-D-glucose 6-phosphate = beta-D-fructose 6-phosphate</text>
        <dbReference type="Rhea" id="RHEA:11816"/>
        <dbReference type="ChEBI" id="CHEBI:57634"/>
        <dbReference type="ChEBI" id="CHEBI:58225"/>
        <dbReference type="EC" id="5.3.1.9"/>
    </reaction>
</comment>
<dbReference type="EMBL" id="GBRD01013006">
    <property type="protein sequence ID" value="JAG52820.1"/>
    <property type="molecule type" value="Transcribed_RNA"/>
</dbReference>
<evidence type="ECO:0000256" key="4">
    <source>
        <dbReference type="RuleBase" id="RU000612"/>
    </source>
</evidence>
<dbReference type="EC" id="5.3.1.9" evidence="4"/>
<dbReference type="GO" id="GO:0048029">
    <property type="term" value="F:monosaccharide binding"/>
    <property type="evidence" value="ECO:0007669"/>
    <property type="project" value="TreeGrafter"/>
</dbReference>
<dbReference type="Gene3D" id="3.40.50.10490">
    <property type="entry name" value="Glucose-6-phosphate isomerase like protein, domain 1"/>
    <property type="match status" value="1"/>
</dbReference>
<keyword evidence="1 4" id="KW-0312">Gluconeogenesis</keyword>
<dbReference type="PANTHER" id="PTHR11469">
    <property type="entry name" value="GLUCOSE-6-PHOSPHATE ISOMERASE"/>
    <property type="match status" value="1"/>
</dbReference>
<dbReference type="InterPro" id="IPR001672">
    <property type="entry name" value="G6P_Isomerase"/>
</dbReference>
<dbReference type="GO" id="GO:0006096">
    <property type="term" value="P:glycolytic process"/>
    <property type="evidence" value="ECO:0007669"/>
    <property type="project" value="UniProtKB-UniPathway"/>
</dbReference>
<dbReference type="CDD" id="cd05016">
    <property type="entry name" value="SIS_PGI_2"/>
    <property type="match status" value="1"/>
</dbReference>
<dbReference type="PANTHER" id="PTHR11469:SF1">
    <property type="entry name" value="GLUCOSE-6-PHOSPHATE ISOMERASE"/>
    <property type="match status" value="1"/>
</dbReference>
<evidence type="ECO:0000256" key="3">
    <source>
        <dbReference type="ARBA" id="ARBA00023235"/>
    </source>
</evidence>
<dbReference type="GO" id="GO:0006094">
    <property type="term" value="P:gluconeogenesis"/>
    <property type="evidence" value="ECO:0007669"/>
    <property type="project" value="UniProtKB-KW"/>
</dbReference>
<proteinExistence type="inferred from homology"/>
<dbReference type="GO" id="GO:0005829">
    <property type="term" value="C:cytosol"/>
    <property type="evidence" value="ECO:0007669"/>
    <property type="project" value="TreeGrafter"/>
</dbReference>
<dbReference type="PROSITE" id="PS51463">
    <property type="entry name" value="P_GLUCOSE_ISOMERASE_3"/>
    <property type="match status" value="1"/>
</dbReference>
<comment type="similarity">
    <text evidence="4">Belongs to the GPI family.</text>
</comment>
<evidence type="ECO:0000256" key="1">
    <source>
        <dbReference type="ARBA" id="ARBA00022432"/>
    </source>
</evidence>
<dbReference type="AlphaFoldDB" id="A0A0K8SJ52"/>
<keyword evidence="3 4" id="KW-0413">Isomerase</keyword>
<name>A0A0K8SJ52_LYGHE</name>
<dbReference type="Pfam" id="PF00342">
    <property type="entry name" value="PGI"/>
    <property type="match status" value="1"/>
</dbReference>